<sequence>MPDDYRINEKYKNVAEIEFYLETVFFAANTKTSTINMFKFPNIKNCKQLMPAELYFAISNFLSLIETSPQKLPIPKQEIDLDHIKKFETIIESNLFQSYCESHNALEYNDIEFTIAIDNLKNKGKNLYNRHIDSILLKDMAISVLPITEKIIGTIFGKIPGSISKFASKILTDYLKTEKKIVIYQLDGLFKTILTDVVFPYVRGR</sequence>
<comment type="caution">
    <text evidence="1">The sequence shown here is derived from an EMBL/GenBank/DDBJ whole genome shotgun (WGS) entry which is preliminary data.</text>
</comment>
<evidence type="ECO:0000313" key="2">
    <source>
        <dbReference type="Proteomes" id="UP000245206"/>
    </source>
</evidence>
<dbReference type="RefSeq" id="WP_245918610.1">
    <property type="nucleotide sequence ID" value="NZ_BFAZ01000017.1"/>
</dbReference>
<proteinExistence type="predicted"/>
<name>A0A2P2DJ83_9LEPT</name>
<dbReference type="Proteomes" id="UP000245206">
    <property type="component" value="Unassembled WGS sequence"/>
</dbReference>
<dbReference type="EMBL" id="BFAZ01000017">
    <property type="protein sequence ID" value="GBF44620.1"/>
    <property type="molecule type" value="Genomic_DNA"/>
</dbReference>
<keyword evidence="2" id="KW-1185">Reference proteome</keyword>
<dbReference type="AlphaFoldDB" id="A0A2P2DJ83"/>
<protein>
    <submittedName>
        <fullName evidence="1">Uncharacterized protein</fullName>
    </submittedName>
</protein>
<gene>
    <name evidence="1" type="ORF">LPTSP2_39230</name>
</gene>
<reference evidence="2" key="1">
    <citation type="journal article" date="2019" name="Microbiol. Immunol.">
        <title>Molecular and phenotypic characterization of Leptospira johnsonii sp. nov., Leptospira ellinghausenii sp. nov. and Leptospira ryugenii sp. nov. isolated from soil and water in Japan.</title>
        <authorList>
            <person name="Masuzawa T."/>
            <person name="Saito M."/>
            <person name="Nakao R."/>
            <person name="Nikaido Y."/>
            <person name="Matsumoto M."/>
            <person name="Ogawa M."/>
            <person name="Yokoyama M."/>
            <person name="Hidaka Y."/>
            <person name="Tomita J."/>
            <person name="Sakakibara K."/>
            <person name="Suzuki K."/>
            <person name="Yasuda S."/>
            <person name="Sato H."/>
            <person name="Yamaguchi M."/>
            <person name="Yoshida S.I."/>
            <person name="Koizumi N."/>
            <person name="Kawamura Y."/>
        </authorList>
    </citation>
    <scope>NUCLEOTIDE SEQUENCE [LARGE SCALE GENOMIC DNA]</scope>
    <source>
        <strain evidence="2">E18</strain>
    </source>
</reference>
<accession>A0A2P2DJ83</accession>
<evidence type="ECO:0000313" key="1">
    <source>
        <dbReference type="EMBL" id="GBF44620.1"/>
    </source>
</evidence>
<organism evidence="1 2">
    <name type="scientific">Leptospira ellinghausenii</name>
    <dbReference type="NCBI Taxonomy" id="1917822"/>
    <lineage>
        <taxon>Bacteria</taxon>
        <taxon>Pseudomonadati</taxon>
        <taxon>Spirochaetota</taxon>
        <taxon>Spirochaetia</taxon>
        <taxon>Leptospirales</taxon>
        <taxon>Leptospiraceae</taxon>
        <taxon>Leptospira</taxon>
    </lineage>
</organism>